<evidence type="ECO:0000256" key="2">
    <source>
        <dbReference type="SAM" id="SignalP"/>
    </source>
</evidence>
<feature type="signal peptide" evidence="2">
    <location>
        <begin position="1"/>
        <end position="31"/>
    </location>
</feature>
<keyword evidence="4" id="KW-1185">Reference proteome</keyword>
<dbReference type="RefSeq" id="WP_164710781.1">
    <property type="nucleotide sequence ID" value="NZ_CP031165.1"/>
</dbReference>
<dbReference type="Proteomes" id="UP000264006">
    <property type="component" value="Chromosome"/>
</dbReference>
<evidence type="ECO:0000313" key="4">
    <source>
        <dbReference type="Proteomes" id="UP000264006"/>
    </source>
</evidence>
<feature type="chain" id="PRO_5016972064" description="DUF5666 domain-containing protein" evidence="2">
    <location>
        <begin position="32"/>
        <end position="167"/>
    </location>
</feature>
<reference evidence="3 4" key="1">
    <citation type="submission" date="2018-09" db="EMBL/GenBank/DDBJ databases">
        <title>Complete genome sequence of Euzebya sp. DY32-46 isolated from seawater of Pacific Ocean.</title>
        <authorList>
            <person name="Xu L."/>
            <person name="Wu Y.-H."/>
            <person name="Xu X.-W."/>
        </authorList>
    </citation>
    <scope>NUCLEOTIDE SEQUENCE [LARGE SCALE GENOMIC DNA]</scope>
    <source>
        <strain evidence="3 4">DY32-46</strain>
    </source>
</reference>
<feature type="compositionally biased region" description="Low complexity" evidence="1">
    <location>
        <begin position="44"/>
        <end position="72"/>
    </location>
</feature>
<dbReference type="AlphaFoldDB" id="A0A346Y296"/>
<sequence>MTAPHTLARPPRLLIGAVMLLALVLAGCASSDTTGDGGEVSASATQDQTDTPEATTPPDDTVTEDAPATTDPEPAPGARTYTGTLGGGDIEGGCFWLDGDDGTRYELIAGTRSDVAIDQSNRVIADAEGNVVAREGDTVEVTGTVDEGMATFCQVGTVLVVDSVSAS</sequence>
<keyword evidence="2" id="KW-0732">Signal</keyword>
<dbReference type="EMBL" id="CP031165">
    <property type="protein sequence ID" value="AXV08593.1"/>
    <property type="molecule type" value="Genomic_DNA"/>
</dbReference>
<accession>A0A346Y296</accession>
<evidence type="ECO:0008006" key="5">
    <source>
        <dbReference type="Google" id="ProtNLM"/>
    </source>
</evidence>
<feature type="region of interest" description="Disordered" evidence="1">
    <location>
        <begin position="32"/>
        <end position="85"/>
    </location>
</feature>
<proteinExistence type="predicted"/>
<protein>
    <recommendedName>
        <fullName evidence="5">DUF5666 domain-containing protein</fullName>
    </recommendedName>
</protein>
<dbReference type="KEGG" id="euz:DVS28_a3921"/>
<organism evidence="3 4">
    <name type="scientific">Euzebya pacifica</name>
    <dbReference type="NCBI Taxonomy" id="1608957"/>
    <lineage>
        <taxon>Bacteria</taxon>
        <taxon>Bacillati</taxon>
        <taxon>Actinomycetota</taxon>
        <taxon>Nitriliruptoria</taxon>
        <taxon>Euzebyales</taxon>
    </lineage>
</organism>
<evidence type="ECO:0000313" key="3">
    <source>
        <dbReference type="EMBL" id="AXV08593.1"/>
    </source>
</evidence>
<name>A0A346Y296_9ACTN</name>
<gene>
    <name evidence="3" type="ORF">DVS28_a3921</name>
</gene>
<evidence type="ECO:0000256" key="1">
    <source>
        <dbReference type="SAM" id="MobiDB-lite"/>
    </source>
</evidence>